<comment type="caution">
    <text evidence="1">The sequence shown here is derived from an EMBL/GenBank/DDBJ whole genome shotgun (WGS) entry which is preliminary data.</text>
</comment>
<proteinExistence type="predicted"/>
<protein>
    <submittedName>
        <fullName evidence="1">Uncharacterized protein</fullName>
    </submittedName>
</protein>
<reference evidence="1 2" key="1">
    <citation type="submission" date="2017-07" db="EMBL/GenBank/DDBJ databases">
        <title>Leptospira spp. isolated from tropical soils.</title>
        <authorList>
            <person name="Thibeaux R."/>
            <person name="Iraola G."/>
            <person name="Ferres I."/>
            <person name="Bierque E."/>
            <person name="Girault D."/>
            <person name="Soupe-Gilbert M.-E."/>
            <person name="Picardeau M."/>
            <person name="Goarant C."/>
        </authorList>
    </citation>
    <scope>NUCLEOTIDE SEQUENCE [LARGE SCALE GENOMIC DNA]</scope>
    <source>
        <strain evidence="1 2">FH4-C-A1</strain>
    </source>
</reference>
<dbReference type="EMBL" id="NPDS01000001">
    <property type="protein sequence ID" value="PJZ59075.1"/>
    <property type="molecule type" value="Genomic_DNA"/>
</dbReference>
<gene>
    <name evidence="1" type="ORF">CH367_03350</name>
</gene>
<dbReference type="Proteomes" id="UP000231879">
    <property type="component" value="Unassembled WGS sequence"/>
</dbReference>
<sequence>MKLLQIWQSVATELQIEIEVPNSFSLPNGEKINVEFIVKNFGAPNGMLIVSDYSSIQPFTEKILNAGYGYSTLDEPLDKEECSKENMKEILNDWGWCGPDNLKPNWIKPETRKT</sequence>
<evidence type="ECO:0000313" key="2">
    <source>
        <dbReference type="Proteomes" id="UP000231879"/>
    </source>
</evidence>
<keyword evidence="2" id="KW-1185">Reference proteome</keyword>
<dbReference type="RefSeq" id="WP_100761050.1">
    <property type="nucleotide sequence ID" value="NZ_NPDS01000001.1"/>
</dbReference>
<organism evidence="1 2">
    <name type="scientific">Leptospira barantonii</name>
    <dbReference type="NCBI Taxonomy" id="2023184"/>
    <lineage>
        <taxon>Bacteria</taxon>
        <taxon>Pseudomonadati</taxon>
        <taxon>Spirochaetota</taxon>
        <taxon>Spirochaetia</taxon>
        <taxon>Leptospirales</taxon>
        <taxon>Leptospiraceae</taxon>
        <taxon>Leptospira</taxon>
    </lineage>
</organism>
<name>A0ABX4NQG2_9LEPT</name>
<accession>A0ABX4NQG2</accession>
<evidence type="ECO:0000313" key="1">
    <source>
        <dbReference type="EMBL" id="PJZ59075.1"/>
    </source>
</evidence>